<reference evidence="2" key="1">
    <citation type="journal article" date="2019" name="Int. J. Syst. Evol. Microbiol.">
        <title>The Global Catalogue of Microorganisms (GCM) 10K type strain sequencing project: providing services to taxonomists for standard genome sequencing and annotation.</title>
        <authorList>
            <consortium name="The Broad Institute Genomics Platform"/>
            <consortium name="The Broad Institute Genome Sequencing Center for Infectious Disease"/>
            <person name="Wu L."/>
            <person name="Ma J."/>
        </authorList>
    </citation>
    <scope>NUCLEOTIDE SEQUENCE [LARGE SCALE GENOMIC DNA]</scope>
    <source>
        <strain evidence="2">KCTC 23984</strain>
    </source>
</reference>
<accession>A0ABW6BXR0</accession>
<gene>
    <name evidence="1" type="ORF">ACFS7Z_19720</name>
</gene>
<name>A0ABW6BXR0_9BACT</name>
<comment type="caution">
    <text evidence="1">The sequence shown here is derived from an EMBL/GenBank/DDBJ whole genome shotgun (WGS) entry which is preliminary data.</text>
</comment>
<proteinExistence type="predicted"/>
<evidence type="ECO:0000313" key="2">
    <source>
        <dbReference type="Proteomes" id="UP001597641"/>
    </source>
</evidence>
<organism evidence="1 2">
    <name type="scientific">Pontibacter toksunensis</name>
    <dbReference type="NCBI Taxonomy" id="1332631"/>
    <lineage>
        <taxon>Bacteria</taxon>
        <taxon>Pseudomonadati</taxon>
        <taxon>Bacteroidota</taxon>
        <taxon>Cytophagia</taxon>
        <taxon>Cytophagales</taxon>
        <taxon>Hymenobacteraceae</taxon>
        <taxon>Pontibacter</taxon>
    </lineage>
</organism>
<protein>
    <submittedName>
        <fullName evidence="1">Uncharacterized protein</fullName>
    </submittedName>
</protein>
<keyword evidence="2" id="KW-1185">Reference proteome</keyword>
<dbReference type="Proteomes" id="UP001597641">
    <property type="component" value="Unassembled WGS sequence"/>
</dbReference>
<dbReference type="EMBL" id="JBHUOX010000018">
    <property type="protein sequence ID" value="MFD3002609.1"/>
    <property type="molecule type" value="Genomic_DNA"/>
</dbReference>
<evidence type="ECO:0000313" key="1">
    <source>
        <dbReference type="EMBL" id="MFD3002609.1"/>
    </source>
</evidence>
<dbReference type="RefSeq" id="WP_377488328.1">
    <property type="nucleotide sequence ID" value="NZ_JBHUOX010000018.1"/>
</dbReference>
<sequence>MDRDFIGRSGRAGKTGTIRSNKLVESGSAWLAGSGGKGTAMRDSSDLSERRGFSVSYDTAVFRDKIEQQIRL</sequence>